<accession>A0ABN1GK84</accession>
<dbReference type="RefSeq" id="WP_344076625.1">
    <property type="nucleotide sequence ID" value="NZ_BAAACA010000034.1"/>
</dbReference>
<name>A0ABN1GK84_9ACTN</name>
<keyword evidence="2" id="KW-1185">Reference proteome</keyword>
<evidence type="ECO:0000313" key="2">
    <source>
        <dbReference type="Proteomes" id="UP001500668"/>
    </source>
</evidence>
<evidence type="ECO:0008006" key="3">
    <source>
        <dbReference type="Google" id="ProtNLM"/>
    </source>
</evidence>
<dbReference type="Proteomes" id="UP001500668">
    <property type="component" value="Unassembled WGS sequence"/>
</dbReference>
<sequence length="141" mass="15031">MSTIIEMLLILAVAGVTTRVVMSVQRRRAAERSTQLRAGNRAQIPCRITWKQGTGSRGSVYGKLTAAPDGGQAVFIRPMRQALPLPAGRIAETANSWRAGNTDLLYRTSDGQEIRIMTSAADTETVTALLGRAGTSTGGTQ</sequence>
<dbReference type="EMBL" id="BAAACA010000034">
    <property type="protein sequence ID" value="GAA0613244.1"/>
    <property type="molecule type" value="Genomic_DNA"/>
</dbReference>
<organism evidence="1 2">
    <name type="scientific">Streptomyces crystallinus</name>
    <dbReference type="NCBI Taxonomy" id="68191"/>
    <lineage>
        <taxon>Bacteria</taxon>
        <taxon>Bacillati</taxon>
        <taxon>Actinomycetota</taxon>
        <taxon>Actinomycetes</taxon>
        <taxon>Kitasatosporales</taxon>
        <taxon>Streptomycetaceae</taxon>
        <taxon>Streptomyces</taxon>
    </lineage>
</organism>
<comment type="caution">
    <text evidence="1">The sequence shown here is derived from an EMBL/GenBank/DDBJ whole genome shotgun (WGS) entry which is preliminary data.</text>
</comment>
<evidence type="ECO:0000313" key="1">
    <source>
        <dbReference type="EMBL" id="GAA0613244.1"/>
    </source>
</evidence>
<protein>
    <recommendedName>
        <fullName evidence="3">Secreted protein</fullName>
    </recommendedName>
</protein>
<gene>
    <name evidence="1" type="ORF">GCM10010394_48980</name>
</gene>
<proteinExistence type="predicted"/>
<reference evidence="1 2" key="1">
    <citation type="journal article" date="2019" name="Int. J. Syst. Evol. Microbiol.">
        <title>The Global Catalogue of Microorganisms (GCM) 10K type strain sequencing project: providing services to taxonomists for standard genome sequencing and annotation.</title>
        <authorList>
            <consortium name="The Broad Institute Genomics Platform"/>
            <consortium name="The Broad Institute Genome Sequencing Center for Infectious Disease"/>
            <person name="Wu L."/>
            <person name="Ma J."/>
        </authorList>
    </citation>
    <scope>NUCLEOTIDE SEQUENCE [LARGE SCALE GENOMIC DNA]</scope>
    <source>
        <strain evidence="1 2">JCM 5067</strain>
    </source>
</reference>